<evidence type="ECO:0000313" key="8">
    <source>
        <dbReference type="Proteomes" id="UP000326364"/>
    </source>
</evidence>
<reference evidence="7 8" key="1">
    <citation type="submission" date="2019-09" db="EMBL/GenBank/DDBJ databases">
        <authorList>
            <person name="Feng G."/>
        </authorList>
    </citation>
    <scope>NUCLEOTIDE SEQUENCE [LARGE SCALE GENOMIC DNA]</scope>
    <source>
        <strain evidence="6 7">KACC 19283</strain>
        <strain evidence="5 8">KACC 19284</strain>
    </source>
</reference>
<evidence type="ECO:0000256" key="4">
    <source>
        <dbReference type="HAMAP-Rule" id="MF_01681"/>
    </source>
</evidence>
<evidence type="ECO:0000313" key="6">
    <source>
        <dbReference type="EMBL" id="KAA9024988.1"/>
    </source>
</evidence>
<dbReference type="EMBL" id="VYQB01000021">
    <property type="protein sequence ID" value="KAA9012643.1"/>
    <property type="molecule type" value="Genomic_DNA"/>
</dbReference>
<comment type="function">
    <text evidence="4">Bifunctional enzyme that catalyzes the enolization of 2,3-diketo-5-methylthiopentyl-1-phosphate (DK-MTP-1-P) into the intermediate 2-hydroxy-3-keto-5-methylthiopentenyl-1-phosphate (HK-MTPenyl-1-P), which is then dephosphorylated to form the acireductone 1,2-dihydroxy-3-keto-5-methylthiopentene (DHK-MTPene).</text>
</comment>
<evidence type="ECO:0000256" key="3">
    <source>
        <dbReference type="ARBA" id="ARBA00023167"/>
    </source>
</evidence>
<organism evidence="6 7">
    <name type="scientific">Sphingobium limneticum</name>
    <dbReference type="NCBI Taxonomy" id="1007511"/>
    <lineage>
        <taxon>Bacteria</taxon>
        <taxon>Pseudomonadati</taxon>
        <taxon>Pseudomonadota</taxon>
        <taxon>Alphaproteobacteria</taxon>
        <taxon>Sphingomonadales</taxon>
        <taxon>Sphingomonadaceae</taxon>
        <taxon>Sphingobium</taxon>
    </lineage>
</organism>
<dbReference type="GO" id="GO:0000287">
    <property type="term" value="F:magnesium ion binding"/>
    <property type="evidence" value="ECO:0007669"/>
    <property type="project" value="UniProtKB-UniRule"/>
</dbReference>
<comment type="cofactor">
    <cofactor evidence="4">
        <name>Mg(2+)</name>
        <dbReference type="ChEBI" id="CHEBI:18420"/>
    </cofactor>
    <text evidence="4">Binds 1 Mg(2+) ion per subunit.</text>
</comment>
<comment type="catalytic activity">
    <reaction evidence="4">
        <text>5-methylsulfanyl-2,3-dioxopentyl phosphate + H2O = 1,2-dihydroxy-5-(methylsulfanyl)pent-1-en-3-one + phosphate</text>
        <dbReference type="Rhea" id="RHEA:21700"/>
        <dbReference type="ChEBI" id="CHEBI:15377"/>
        <dbReference type="ChEBI" id="CHEBI:43474"/>
        <dbReference type="ChEBI" id="CHEBI:49252"/>
        <dbReference type="ChEBI" id="CHEBI:58828"/>
        <dbReference type="EC" id="3.1.3.77"/>
    </reaction>
</comment>
<keyword evidence="1 4" id="KW-0028">Amino-acid biosynthesis</keyword>
<sequence length="228" mass="24325">MIPRAIITDIEGTTSSLSFVHDVLFPYSRARIADHVRDHADRLGPLLADVRTEAGDAGLDVDACIIQLIAWQDADRKIGPLKTLQGMIWAEGFADGSLQGHVYPDAVAGLRRWNARRISLYVYSSGSVAAQKLLFGHSVAGDLTPLFSGYFDTAIGGKKDAASYRAIADAIDLPPADILFLSDVEAELAAAQSAGLAVTLLVRDAPLPDGAYRAVGDFDSILPESLFA</sequence>
<comment type="subunit">
    <text evidence="4">Monomer.</text>
</comment>
<dbReference type="Gene3D" id="3.40.50.1000">
    <property type="entry name" value="HAD superfamily/HAD-like"/>
    <property type="match status" value="1"/>
</dbReference>
<dbReference type="Gene3D" id="1.10.720.60">
    <property type="match status" value="1"/>
</dbReference>
<keyword evidence="4" id="KW-0479">Metal-binding</keyword>
<comment type="pathway">
    <text evidence="4">Amino-acid biosynthesis; L-methionine biosynthesis via salvage pathway; L-methionine from S-methyl-5-thio-alpha-D-ribose 1-phosphate: step 3/6.</text>
</comment>
<keyword evidence="8" id="KW-1185">Reference proteome</keyword>
<evidence type="ECO:0000256" key="2">
    <source>
        <dbReference type="ARBA" id="ARBA00022801"/>
    </source>
</evidence>
<dbReference type="SFLD" id="SFLDG01129">
    <property type="entry name" value="C1.5:_HAD__Beta-PGM__Phosphata"/>
    <property type="match status" value="1"/>
</dbReference>
<gene>
    <name evidence="4 6" type="primary">mtnC</name>
    <name evidence="6" type="ORF">F4U95_20830</name>
    <name evidence="5" type="ORF">F4U96_20715</name>
</gene>
<proteinExistence type="inferred from homology"/>
<comment type="caution">
    <text evidence="6">The sequence shown here is derived from an EMBL/GenBank/DDBJ whole genome shotgun (WGS) entry which is preliminary data.</text>
</comment>
<name>A0A5J5HRV8_9SPHN</name>
<dbReference type="InterPro" id="IPR036412">
    <property type="entry name" value="HAD-like_sf"/>
</dbReference>
<dbReference type="NCBIfam" id="TIGR01691">
    <property type="entry name" value="enolase-ppase"/>
    <property type="match status" value="1"/>
</dbReference>
<dbReference type="SFLD" id="SFLDG01133">
    <property type="entry name" value="C1.5.4:_Enolase-phosphatase_Li"/>
    <property type="match status" value="1"/>
</dbReference>
<dbReference type="InterPro" id="IPR006439">
    <property type="entry name" value="HAD-SF_hydro_IA"/>
</dbReference>
<dbReference type="Proteomes" id="UP000326364">
    <property type="component" value="Unassembled WGS sequence"/>
</dbReference>
<dbReference type="GO" id="GO:0043715">
    <property type="term" value="F:2,3-diketo-5-methylthiopentyl-1-phosphate enolase activity"/>
    <property type="evidence" value="ECO:0007669"/>
    <property type="project" value="UniProtKB-UniRule"/>
</dbReference>
<dbReference type="PANTHER" id="PTHR20371">
    <property type="entry name" value="ENOLASE-PHOSPHATASE E1"/>
    <property type="match status" value="1"/>
</dbReference>
<dbReference type="SFLD" id="SFLDS00003">
    <property type="entry name" value="Haloacid_Dehalogenase"/>
    <property type="match status" value="1"/>
</dbReference>
<dbReference type="SUPFAM" id="SSF56784">
    <property type="entry name" value="HAD-like"/>
    <property type="match status" value="1"/>
</dbReference>
<dbReference type="RefSeq" id="WP_120252977.1">
    <property type="nucleotide sequence ID" value="NZ_JBNNIY010000005.1"/>
</dbReference>
<evidence type="ECO:0000256" key="1">
    <source>
        <dbReference type="ARBA" id="ARBA00022605"/>
    </source>
</evidence>
<comment type="pathway">
    <text evidence="4">Amino-acid biosynthesis; L-methionine biosynthesis via salvage pathway; L-methionine from S-methyl-5-thio-alpha-D-ribose 1-phosphate: step 4/6.</text>
</comment>
<dbReference type="UniPathway" id="UPA00904">
    <property type="reaction ID" value="UER00876"/>
</dbReference>
<dbReference type="EMBL" id="VYQA01000021">
    <property type="protein sequence ID" value="KAA9024988.1"/>
    <property type="molecule type" value="Genomic_DNA"/>
</dbReference>
<comment type="similarity">
    <text evidence="4">Belongs to the HAD-like hydrolase superfamily. MasA/MtnC family.</text>
</comment>
<dbReference type="NCBIfam" id="TIGR01549">
    <property type="entry name" value="HAD-SF-IA-v1"/>
    <property type="match status" value="1"/>
</dbReference>
<dbReference type="HAMAP" id="MF_01681">
    <property type="entry name" value="Salvage_MtnC"/>
    <property type="match status" value="1"/>
</dbReference>
<dbReference type="Pfam" id="PF00702">
    <property type="entry name" value="Hydrolase"/>
    <property type="match status" value="1"/>
</dbReference>
<evidence type="ECO:0000313" key="5">
    <source>
        <dbReference type="EMBL" id="KAA9012643.1"/>
    </source>
</evidence>
<dbReference type="InterPro" id="IPR023943">
    <property type="entry name" value="Enolase-ppase_E1"/>
</dbReference>
<dbReference type="AlphaFoldDB" id="A0A5J5HRV8"/>
<dbReference type="CDD" id="cd01629">
    <property type="entry name" value="HAD_EP"/>
    <property type="match status" value="1"/>
</dbReference>
<dbReference type="GO" id="GO:0043874">
    <property type="term" value="F:acireductone synthase activity"/>
    <property type="evidence" value="ECO:0007669"/>
    <property type="project" value="UniProtKB-EC"/>
</dbReference>
<keyword evidence="2 4" id="KW-0378">Hydrolase</keyword>
<dbReference type="InterPro" id="IPR023214">
    <property type="entry name" value="HAD_sf"/>
</dbReference>
<dbReference type="SFLD" id="SFLDF00044">
    <property type="entry name" value="enolase-phosphatase"/>
    <property type="match status" value="1"/>
</dbReference>
<keyword evidence="4" id="KW-0460">Magnesium</keyword>
<evidence type="ECO:0000313" key="7">
    <source>
        <dbReference type="Proteomes" id="UP000325933"/>
    </source>
</evidence>
<keyword evidence="3 4" id="KW-0486">Methionine biosynthesis</keyword>
<dbReference type="PANTHER" id="PTHR20371:SF1">
    <property type="entry name" value="ENOLASE-PHOSPHATASE E1"/>
    <property type="match status" value="1"/>
</dbReference>
<dbReference type="EC" id="3.1.3.77" evidence="4"/>
<accession>A0A5J5HRV8</accession>
<dbReference type="Proteomes" id="UP000325933">
    <property type="component" value="Unassembled WGS sequence"/>
</dbReference>
<protein>
    <recommendedName>
        <fullName evidence="4">Enolase-phosphatase E1</fullName>
        <ecNumber evidence="4">3.1.3.77</ecNumber>
    </recommendedName>
    <alternativeName>
        <fullName evidence="4">2,3-diketo-5-methylthio-1-phosphopentane phosphatase</fullName>
    </alternativeName>
</protein>
<dbReference type="GO" id="GO:0019509">
    <property type="term" value="P:L-methionine salvage from methylthioadenosine"/>
    <property type="evidence" value="ECO:0007669"/>
    <property type="project" value="UniProtKB-UniRule"/>
</dbReference>
<dbReference type="GO" id="GO:0043716">
    <property type="term" value="F:2-hydroxy-3-keto-5-methylthiopentenyl-1-phosphate phosphatase activity"/>
    <property type="evidence" value="ECO:0007669"/>
    <property type="project" value="UniProtKB-UniRule"/>
</dbReference>